<accession>A0A7S8IU45</accession>
<evidence type="ECO:0000313" key="2">
    <source>
        <dbReference type="EMBL" id="QPC98147.1"/>
    </source>
</evidence>
<protein>
    <submittedName>
        <fullName evidence="2">Uncharacterized protein</fullName>
    </submittedName>
</protein>
<sequence length="146" mass="16285">MVRFAIQCALLLVVCWLAWRRGGLSERLVATALSAQLVVDQLLHFALGARGSYWGLHLWHFPLDLALFAVILTAALKADRWWVIWAGSAQFLAVLGHILRAIDDAMFPITYAIMERLPFWLVILLAGYGTITRTPAVARSSISPRS</sequence>
<dbReference type="RefSeq" id="WP_200981154.1">
    <property type="nucleotide sequence ID" value="NZ_CP064654.1"/>
</dbReference>
<proteinExistence type="predicted"/>
<dbReference type="KEGG" id="qso:IRL76_09690"/>
<dbReference type="EMBL" id="CP064654">
    <property type="protein sequence ID" value="QPC98147.1"/>
    <property type="molecule type" value="Genomic_DNA"/>
</dbReference>
<feature type="transmembrane region" description="Helical" evidence="1">
    <location>
        <begin position="81"/>
        <end position="99"/>
    </location>
</feature>
<evidence type="ECO:0000256" key="1">
    <source>
        <dbReference type="SAM" id="Phobius"/>
    </source>
</evidence>
<name>A0A7S8IU45_9SPHN</name>
<organism evidence="2 3">
    <name type="scientific">Qipengyuania soli</name>
    <dbReference type="NCBI Taxonomy" id="2782568"/>
    <lineage>
        <taxon>Bacteria</taxon>
        <taxon>Pseudomonadati</taxon>
        <taxon>Pseudomonadota</taxon>
        <taxon>Alphaproteobacteria</taxon>
        <taxon>Sphingomonadales</taxon>
        <taxon>Erythrobacteraceae</taxon>
        <taxon>Qipengyuania</taxon>
    </lineage>
</organism>
<keyword evidence="1" id="KW-0812">Transmembrane</keyword>
<keyword evidence="3" id="KW-1185">Reference proteome</keyword>
<keyword evidence="1" id="KW-1133">Transmembrane helix</keyword>
<feature type="transmembrane region" description="Helical" evidence="1">
    <location>
        <begin position="58"/>
        <end position="76"/>
    </location>
</feature>
<evidence type="ECO:0000313" key="3">
    <source>
        <dbReference type="Proteomes" id="UP000594459"/>
    </source>
</evidence>
<keyword evidence="1" id="KW-0472">Membrane</keyword>
<dbReference type="Proteomes" id="UP000594459">
    <property type="component" value="Chromosome"/>
</dbReference>
<dbReference type="AlphaFoldDB" id="A0A7S8IU45"/>
<reference evidence="2 3" key="1">
    <citation type="submission" date="2020-11" db="EMBL/GenBank/DDBJ databases">
        <title>The genome sequence of Erythrobacter sp. 6D36.</title>
        <authorList>
            <person name="Liu Y."/>
        </authorList>
    </citation>
    <scope>NUCLEOTIDE SEQUENCE [LARGE SCALE GENOMIC DNA]</scope>
    <source>
        <strain evidence="2 3">6D36</strain>
    </source>
</reference>
<gene>
    <name evidence="2" type="ORF">IRL76_09690</name>
</gene>
<feature type="transmembrane region" description="Helical" evidence="1">
    <location>
        <begin position="119"/>
        <end position="138"/>
    </location>
</feature>